<dbReference type="SUPFAM" id="SSF54427">
    <property type="entry name" value="NTF2-like"/>
    <property type="match status" value="1"/>
</dbReference>
<accession>A0A2R4XQ29</accession>
<gene>
    <name evidence="2" type="ORF">DBV39_18300</name>
</gene>
<dbReference type="EMBL" id="CP028901">
    <property type="protein sequence ID" value="AWB35920.1"/>
    <property type="molecule type" value="Genomic_DNA"/>
</dbReference>
<dbReference type="PANTHER" id="PTHR34957">
    <property type="entry name" value="NUCLEAR TRANSPORT FACTOR 2 (NTF2) FAMILY PROTEIN"/>
    <property type="match status" value="1"/>
</dbReference>
<evidence type="ECO:0000313" key="3">
    <source>
        <dbReference type="Proteomes" id="UP000244571"/>
    </source>
</evidence>
<keyword evidence="3" id="KW-1185">Reference proteome</keyword>
<dbReference type="PANTHER" id="PTHR34957:SF1">
    <property type="entry name" value="NUCLEAR TRANSPORT FACTOR 2 (NTF2) FAMILY PROTEIN"/>
    <property type="match status" value="1"/>
</dbReference>
<dbReference type="InterPro" id="IPR037401">
    <property type="entry name" value="SnoaL-like"/>
</dbReference>
<dbReference type="AlphaFoldDB" id="A0A2R4XQ29"/>
<dbReference type="InterPro" id="IPR032710">
    <property type="entry name" value="NTF2-like_dom_sf"/>
</dbReference>
<protein>
    <submittedName>
        <fullName evidence="2">DUF4440 domain-containing protein</fullName>
    </submittedName>
</protein>
<dbReference type="Pfam" id="PF13474">
    <property type="entry name" value="SnoaL_3"/>
    <property type="match status" value="1"/>
</dbReference>
<dbReference type="KEGG" id="boz:DBV39_18300"/>
<dbReference type="Gene3D" id="3.10.450.50">
    <property type="match status" value="1"/>
</dbReference>
<organism evidence="2 3">
    <name type="scientific">Orrella marina</name>
    <dbReference type="NCBI Taxonomy" id="2163011"/>
    <lineage>
        <taxon>Bacteria</taxon>
        <taxon>Pseudomonadati</taxon>
        <taxon>Pseudomonadota</taxon>
        <taxon>Betaproteobacteria</taxon>
        <taxon>Burkholderiales</taxon>
        <taxon>Alcaligenaceae</taxon>
        <taxon>Orrella</taxon>
    </lineage>
</organism>
<dbReference type="Proteomes" id="UP000244571">
    <property type="component" value="Chromosome"/>
</dbReference>
<dbReference type="OrthoDB" id="5767026at2"/>
<evidence type="ECO:0000259" key="1">
    <source>
        <dbReference type="Pfam" id="PF13474"/>
    </source>
</evidence>
<feature type="domain" description="SnoaL-like" evidence="1">
    <location>
        <begin position="10"/>
        <end position="124"/>
    </location>
</feature>
<name>A0A2R4XQ29_9BURK</name>
<evidence type="ECO:0000313" key="2">
    <source>
        <dbReference type="EMBL" id="AWB35920.1"/>
    </source>
</evidence>
<proteinExistence type="predicted"/>
<sequence>MFPTAQEAEQAFYDALGKADIDALMRVWGDDEDIVCIHPGDVRLVGHHQIRQSWDEILQQGALVIHLVRKVTLQTVMSATHCSIECVTVQTQKGLQQAYCDVTNIFHKGPSGWRLVVHHASPADPQVGQHDIQESPGLLH</sequence>
<reference evidence="2 3" key="1">
    <citation type="submission" date="2018-04" db="EMBL/GenBank/DDBJ databases">
        <title>Bordetella sp. HZ20 isolated from seawater.</title>
        <authorList>
            <person name="Sun C."/>
        </authorList>
    </citation>
    <scope>NUCLEOTIDE SEQUENCE [LARGE SCALE GENOMIC DNA]</scope>
    <source>
        <strain evidence="2 3">HZ20</strain>
    </source>
</reference>